<proteinExistence type="predicted"/>
<gene>
    <name evidence="2" type="ORF">JOE42_003261</name>
</gene>
<dbReference type="EMBL" id="JAFBBK010000001">
    <property type="protein sequence ID" value="MBM7416528.1"/>
    <property type="molecule type" value="Genomic_DNA"/>
</dbReference>
<protein>
    <submittedName>
        <fullName evidence="2">Uncharacterized protein</fullName>
    </submittedName>
</protein>
<organism evidence="2 3">
    <name type="scientific">Rhodococcoides corynebacterioides</name>
    <dbReference type="NCBI Taxonomy" id="53972"/>
    <lineage>
        <taxon>Bacteria</taxon>
        <taxon>Bacillati</taxon>
        <taxon>Actinomycetota</taxon>
        <taxon>Actinomycetes</taxon>
        <taxon>Mycobacteriales</taxon>
        <taxon>Nocardiaceae</taxon>
        <taxon>Rhodococcoides</taxon>
    </lineage>
</organism>
<sequence>MSDEHQRDSEQRAAPLSFVQLFFDATVDTTSPGHGLDDGPDGTGASPLR</sequence>
<name>A0ABS2KX53_9NOCA</name>
<accession>A0ABS2KX53</accession>
<comment type="caution">
    <text evidence="2">The sequence shown here is derived from an EMBL/GenBank/DDBJ whole genome shotgun (WGS) entry which is preliminary data.</text>
</comment>
<feature type="region of interest" description="Disordered" evidence="1">
    <location>
        <begin position="27"/>
        <end position="49"/>
    </location>
</feature>
<keyword evidence="3" id="KW-1185">Reference proteome</keyword>
<evidence type="ECO:0000313" key="3">
    <source>
        <dbReference type="Proteomes" id="UP000703038"/>
    </source>
</evidence>
<dbReference type="Proteomes" id="UP000703038">
    <property type="component" value="Unassembled WGS sequence"/>
</dbReference>
<evidence type="ECO:0000256" key="1">
    <source>
        <dbReference type="SAM" id="MobiDB-lite"/>
    </source>
</evidence>
<reference evidence="2 3" key="1">
    <citation type="submission" date="2021-01" db="EMBL/GenBank/DDBJ databases">
        <title>Genomics of switchgrass bacterial isolates.</title>
        <authorList>
            <person name="Shade A."/>
        </authorList>
    </citation>
    <scope>NUCLEOTIDE SEQUENCE [LARGE SCALE GENOMIC DNA]</scope>
    <source>
        <strain evidence="2 3">PvP111</strain>
    </source>
</reference>
<evidence type="ECO:0000313" key="2">
    <source>
        <dbReference type="EMBL" id="MBM7416528.1"/>
    </source>
</evidence>
<dbReference type="RefSeq" id="WP_204869314.1">
    <property type="nucleotide sequence ID" value="NZ_JAFBBK010000001.1"/>
</dbReference>